<proteinExistence type="predicted"/>
<protein>
    <submittedName>
        <fullName evidence="1">Uncharacterized protein</fullName>
    </submittedName>
</protein>
<dbReference type="KEGG" id="pnp:IJ22_16610"/>
<organism evidence="1 2">
    <name type="scientific">Paenibacillus naphthalenovorans</name>
    <dbReference type="NCBI Taxonomy" id="162209"/>
    <lineage>
        <taxon>Bacteria</taxon>
        <taxon>Bacillati</taxon>
        <taxon>Bacillota</taxon>
        <taxon>Bacilli</taxon>
        <taxon>Bacillales</taxon>
        <taxon>Paenibacillaceae</taxon>
        <taxon>Paenibacillus</taxon>
    </lineage>
</organism>
<dbReference type="STRING" id="162209.IJ22_16610"/>
<reference evidence="2" key="1">
    <citation type="submission" date="2015-12" db="EMBL/GenBank/DDBJ databases">
        <title>Complete genome sequences of two moderately thermophilic Paenibacillus species.</title>
        <authorList>
            <person name="Butler R.III."/>
            <person name="Wang J."/>
            <person name="Stark B.C."/>
            <person name="Pombert J.-F."/>
        </authorList>
    </citation>
    <scope>NUCLEOTIDE SEQUENCE [LARGE SCALE GENOMIC DNA]</scope>
    <source>
        <strain evidence="2">32O-Y</strain>
    </source>
</reference>
<dbReference type="Proteomes" id="UP000061660">
    <property type="component" value="Chromosome"/>
</dbReference>
<gene>
    <name evidence="1" type="ORF">IJ22_16610</name>
</gene>
<dbReference type="AlphaFoldDB" id="A0A0U2VET8"/>
<evidence type="ECO:0000313" key="1">
    <source>
        <dbReference type="EMBL" id="ALS22035.1"/>
    </source>
</evidence>
<sequence>MSDKPEEKFKNKRPTEAANGWALLRFGIGTDRIRMTIFVMFYNRIMLFHNR</sequence>
<name>A0A0U2VET8_9BACL</name>
<keyword evidence="2" id="KW-1185">Reference proteome</keyword>
<dbReference type="PATRIC" id="fig|162209.4.peg.1759"/>
<accession>A0A0U2VET8</accession>
<evidence type="ECO:0000313" key="2">
    <source>
        <dbReference type="Proteomes" id="UP000061660"/>
    </source>
</evidence>
<reference evidence="1 2" key="2">
    <citation type="journal article" date="2016" name="Genome Announc.">
        <title>Complete Genome Sequences of Two Interactive Moderate Thermophiles, Paenibacillus napthalenovorans 32O-Y and Paenibacillus sp. 32O-W.</title>
        <authorList>
            <person name="Butler R.R.III."/>
            <person name="Wang J."/>
            <person name="Stark B.C."/>
            <person name="Pombert J.F."/>
        </authorList>
    </citation>
    <scope>NUCLEOTIDE SEQUENCE [LARGE SCALE GENOMIC DNA]</scope>
    <source>
        <strain evidence="1 2">32O-Y</strain>
    </source>
</reference>
<dbReference type="EMBL" id="CP013652">
    <property type="protein sequence ID" value="ALS22035.1"/>
    <property type="molecule type" value="Genomic_DNA"/>
</dbReference>